<dbReference type="RefSeq" id="WP_129457331.1">
    <property type="nucleotide sequence ID" value="NZ_PPCV01000001.1"/>
</dbReference>
<accession>A0A4Q2EKR6</accession>
<organism evidence="1 2">
    <name type="scientific">Propioniciclava flava</name>
    <dbReference type="NCBI Taxonomy" id="2072026"/>
    <lineage>
        <taxon>Bacteria</taxon>
        <taxon>Bacillati</taxon>
        <taxon>Actinomycetota</taxon>
        <taxon>Actinomycetes</taxon>
        <taxon>Propionibacteriales</taxon>
        <taxon>Propionibacteriaceae</taxon>
        <taxon>Propioniciclava</taxon>
    </lineage>
</organism>
<dbReference type="OrthoDB" id="3215033at2"/>
<dbReference type="Pfam" id="PF11248">
    <property type="entry name" value="DUF3046"/>
    <property type="match status" value="1"/>
</dbReference>
<evidence type="ECO:0000313" key="1">
    <source>
        <dbReference type="EMBL" id="RXW33366.1"/>
    </source>
</evidence>
<dbReference type="AlphaFoldDB" id="A0A4Q2EKR6"/>
<comment type="caution">
    <text evidence="1">The sequence shown here is derived from an EMBL/GenBank/DDBJ whole genome shotgun (WGS) entry which is preliminary data.</text>
</comment>
<protein>
    <submittedName>
        <fullName evidence="1">DUF3046 domain-containing protein</fullName>
    </submittedName>
</protein>
<dbReference type="EMBL" id="PPCV01000001">
    <property type="protein sequence ID" value="RXW33366.1"/>
    <property type="molecule type" value="Genomic_DNA"/>
</dbReference>
<gene>
    <name evidence="1" type="ORF">C1706_00940</name>
</gene>
<keyword evidence="2" id="KW-1185">Reference proteome</keyword>
<reference evidence="1 2" key="1">
    <citation type="submission" date="2018-01" db="EMBL/GenBank/DDBJ databases">
        <title>Lactibacter flavus gen. nov., sp. nov., a novel bacterium of the family Propionibacteriaceae isolated from raw milk and dairy products.</title>
        <authorList>
            <person name="Wenning M."/>
            <person name="Breitenwieser F."/>
            <person name="Huptas C."/>
            <person name="von Neubeck M."/>
            <person name="Busse H.-J."/>
            <person name="Scherer S."/>
        </authorList>
    </citation>
    <scope>NUCLEOTIDE SEQUENCE [LARGE SCALE GENOMIC DNA]</scope>
    <source>
        <strain evidence="1 2">VG341</strain>
    </source>
</reference>
<proteinExistence type="predicted"/>
<evidence type="ECO:0000313" key="2">
    <source>
        <dbReference type="Proteomes" id="UP000290624"/>
    </source>
</evidence>
<sequence length="64" mass="7409">MREQELLRRIAAHVGAEYAGVWRRDVALPDLDHRTVDEALASGVPAQQVWRAVWSFLELPDRER</sequence>
<name>A0A4Q2EKR6_9ACTN</name>
<dbReference type="InterPro" id="IPR021408">
    <property type="entry name" value="DUF3046"/>
</dbReference>
<dbReference type="Proteomes" id="UP000290624">
    <property type="component" value="Unassembled WGS sequence"/>
</dbReference>